<feature type="domain" description="Carrier" evidence="4">
    <location>
        <begin position="75"/>
        <end position="150"/>
    </location>
</feature>
<comment type="caution">
    <text evidence="5">The sequence shown here is derived from an EMBL/GenBank/DDBJ whole genome shotgun (WGS) entry which is preliminary data.</text>
</comment>
<evidence type="ECO:0000256" key="1">
    <source>
        <dbReference type="ARBA" id="ARBA00022450"/>
    </source>
</evidence>
<dbReference type="SMART" id="SM01294">
    <property type="entry name" value="PKS_PP_betabranch"/>
    <property type="match status" value="1"/>
</dbReference>
<keyword evidence="1" id="KW-0596">Phosphopantetheine</keyword>
<dbReference type="PROSITE" id="PS00227">
    <property type="entry name" value="TUBULIN"/>
    <property type="match status" value="1"/>
</dbReference>
<dbReference type="PANTHER" id="PTHR43775">
    <property type="entry name" value="FATTY ACID SYNTHASE"/>
    <property type="match status" value="1"/>
</dbReference>
<dbReference type="InterPro" id="IPR050091">
    <property type="entry name" value="PKS_NRPS_Biosynth_Enz"/>
</dbReference>
<sequence>MLDAALTGAEPFVLPLPVDGRVLVSRDGGVPAVLRGLVAAPVRRVVRAGAGGTGSGGGSVLEERLSGLPLAEREHVVVSLVRAEAAAVLGHSSADAVAAGRAFQDLGFDSLTSVELRNRLGRAAGTRLPATAVFDHPTPAALAAFLLERLGGGGVSEAVAPVRAAVTAGPGADGAEPVAIVAMGCR</sequence>
<feature type="non-terminal residue" evidence="5">
    <location>
        <position position="186"/>
    </location>
</feature>
<dbReference type="EMBL" id="JBHSFQ010000102">
    <property type="protein sequence ID" value="MFC4566130.1"/>
    <property type="molecule type" value="Genomic_DNA"/>
</dbReference>
<protein>
    <submittedName>
        <fullName evidence="5">Acyl carrier protein</fullName>
    </submittedName>
</protein>
<dbReference type="InterPro" id="IPR009081">
    <property type="entry name" value="PP-bd_ACP"/>
</dbReference>
<keyword evidence="2" id="KW-0597">Phosphoprotein</keyword>
<proteinExistence type="predicted"/>
<dbReference type="Gene3D" id="1.10.1200.10">
    <property type="entry name" value="ACP-like"/>
    <property type="match status" value="1"/>
</dbReference>
<keyword evidence="3" id="KW-0808">Transferase</keyword>
<dbReference type="InterPro" id="IPR017975">
    <property type="entry name" value="Tubulin_CS"/>
</dbReference>
<evidence type="ECO:0000313" key="6">
    <source>
        <dbReference type="Proteomes" id="UP001595923"/>
    </source>
</evidence>
<dbReference type="PROSITE" id="PS50075">
    <property type="entry name" value="CARRIER"/>
    <property type="match status" value="1"/>
</dbReference>
<accession>A0ABV9E799</accession>
<keyword evidence="6" id="KW-1185">Reference proteome</keyword>
<gene>
    <name evidence="5" type="ORF">ACFO4E_30115</name>
</gene>
<dbReference type="PROSITE" id="PS00012">
    <property type="entry name" value="PHOSPHOPANTETHEINE"/>
    <property type="match status" value="1"/>
</dbReference>
<evidence type="ECO:0000259" key="4">
    <source>
        <dbReference type="PROSITE" id="PS50075"/>
    </source>
</evidence>
<dbReference type="InterPro" id="IPR006162">
    <property type="entry name" value="Ppantetheine_attach_site"/>
</dbReference>
<organism evidence="5 6">
    <name type="scientific">Nocardiopsis mangrovi</name>
    <dbReference type="NCBI Taxonomy" id="1179818"/>
    <lineage>
        <taxon>Bacteria</taxon>
        <taxon>Bacillati</taxon>
        <taxon>Actinomycetota</taxon>
        <taxon>Actinomycetes</taxon>
        <taxon>Streptosporangiales</taxon>
        <taxon>Nocardiopsidaceae</taxon>
        <taxon>Nocardiopsis</taxon>
    </lineage>
</organism>
<reference evidence="6" key="1">
    <citation type="journal article" date="2019" name="Int. J. Syst. Evol. Microbiol.">
        <title>The Global Catalogue of Microorganisms (GCM) 10K type strain sequencing project: providing services to taxonomists for standard genome sequencing and annotation.</title>
        <authorList>
            <consortium name="The Broad Institute Genomics Platform"/>
            <consortium name="The Broad Institute Genome Sequencing Center for Infectious Disease"/>
            <person name="Wu L."/>
            <person name="Ma J."/>
        </authorList>
    </citation>
    <scope>NUCLEOTIDE SEQUENCE [LARGE SCALE GENOMIC DNA]</scope>
    <source>
        <strain evidence="6">XZYJ18</strain>
    </source>
</reference>
<name>A0ABV9E799_9ACTN</name>
<dbReference type="SMART" id="SM00823">
    <property type="entry name" value="PKS_PP"/>
    <property type="match status" value="1"/>
</dbReference>
<evidence type="ECO:0000256" key="3">
    <source>
        <dbReference type="ARBA" id="ARBA00022679"/>
    </source>
</evidence>
<dbReference type="Pfam" id="PF00550">
    <property type="entry name" value="PP-binding"/>
    <property type="match status" value="1"/>
</dbReference>
<dbReference type="PANTHER" id="PTHR43775:SF51">
    <property type="entry name" value="INACTIVE PHENOLPHTHIOCEROL SYNTHESIS POLYKETIDE SYNTHASE TYPE I PKS1-RELATED"/>
    <property type="match status" value="1"/>
</dbReference>
<dbReference type="InterPro" id="IPR036736">
    <property type="entry name" value="ACP-like_sf"/>
</dbReference>
<dbReference type="Proteomes" id="UP001595923">
    <property type="component" value="Unassembled WGS sequence"/>
</dbReference>
<evidence type="ECO:0000313" key="5">
    <source>
        <dbReference type="EMBL" id="MFC4566130.1"/>
    </source>
</evidence>
<evidence type="ECO:0000256" key="2">
    <source>
        <dbReference type="ARBA" id="ARBA00022553"/>
    </source>
</evidence>
<dbReference type="RefSeq" id="WP_378580749.1">
    <property type="nucleotide sequence ID" value="NZ_JBHSFQ010000102.1"/>
</dbReference>
<dbReference type="InterPro" id="IPR020806">
    <property type="entry name" value="PKS_PP-bd"/>
</dbReference>
<dbReference type="SUPFAM" id="SSF47336">
    <property type="entry name" value="ACP-like"/>
    <property type="match status" value="1"/>
</dbReference>